<keyword evidence="2" id="KW-1133">Transmembrane helix</keyword>
<organism evidence="3 4">
    <name type="scientific">Candidatus Corynebacterium intestinavium</name>
    <dbReference type="NCBI Taxonomy" id="2838531"/>
    <lineage>
        <taxon>Bacteria</taxon>
        <taxon>Bacillati</taxon>
        <taxon>Actinomycetota</taxon>
        <taxon>Actinomycetes</taxon>
        <taxon>Mycobacteriales</taxon>
        <taxon>Corynebacteriaceae</taxon>
        <taxon>Corynebacterium</taxon>
    </lineage>
</organism>
<evidence type="ECO:0000313" key="3">
    <source>
        <dbReference type="EMBL" id="HJD50092.1"/>
    </source>
</evidence>
<sequence length="266" mass="29902">MASAYQPNPQAEINKLFSLQKQYALERCFNDLERKKNALAQWNPLKVSERRFPFYAVFVGVITSAVAMYTVHRSLVAIAIMGGVALYLGLISDKISTLLVIEALGLGFMFMYGMNSGITMTVVFLAVTALAYLAGKISLRTIFAEKIAEQEKSKQQSIALIAQHQGVLQDQGTPLAQRNRAFDIFTGASRTPETVQDIIDVLASGRAYDIDSAVRVNNQDIQRVNARRAEEQRRINEQNRHAAVLQRMAFWNSMQLDAIEDELRRR</sequence>
<reference evidence="3" key="1">
    <citation type="journal article" date="2021" name="PeerJ">
        <title>Extensive microbial diversity within the chicken gut microbiome revealed by metagenomics and culture.</title>
        <authorList>
            <person name="Gilroy R."/>
            <person name="Ravi A."/>
            <person name="Getino M."/>
            <person name="Pursley I."/>
            <person name="Horton D.L."/>
            <person name="Alikhan N.F."/>
            <person name="Baker D."/>
            <person name="Gharbi K."/>
            <person name="Hall N."/>
            <person name="Watson M."/>
            <person name="Adriaenssens E.M."/>
            <person name="Foster-Nyarko E."/>
            <person name="Jarju S."/>
            <person name="Secka A."/>
            <person name="Antonio M."/>
            <person name="Oren A."/>
            <person name="Chaudhuri R.R."/>
            <person name="La Ragione R."/>
            <person name="Hildebrand F."/>
            <person name="Pallen M.J."/>
        </authorList>
    </citation>
    <scope>NUCLEOTIDE SEQUENCE</scope>
    <source>
        <strain evidence="3">5925</strain>
    </source>
</reference>
<feature type="transmembrane region" description="Helical" evidence="2">
    <location>
        <begin position="52"/>
        <end position="69"/>
    </location>
</feature>
<keyword evidence="1" id="KW-0175">Coiled coil</keyword>
<comment type="caution">
    <text evidence="3">The sequence shown here is derived from an EMBL/GenBank/DDBJ whole genome shotgun (WGS) entry which is preliminary data.</text>
</comment>
<reference evidence="3" key="2">
    <citation type="submission" date="2021-04" db="EMBL/GenBank/DDBJ databases">
        <authorList>
            <person name="Gilroy R."/>
        </authorList>
    </citation>
    <scope>NUCLEOTIDE SEQUENCE</scope>
    <source>
        <strain evidence="3">5925</strain>
    </source>
</reference>
<feature type="transmembrane region" description="Helical" evidence="2">
    <location>
        <begin position="75"/>
        <end position="91"/>
    </location>
</feature>
<dbReference type="EMBL" id="DWUR01000140">
    <property type="protein sequence ID" value="HJD50092.1"/>
    <property type="molecule type" value="Genomic_DNA"/>
</dbReference>
<dbReference type="Proteomes" id="UP000823907">
    <property type="component" value="Unassembled WGS sequence"/>
</dbReference>
<evidence type="ECO:0000256" key="2">
    <source>
        <dbReference type="SAM" id="Phobius"/>
    </source>
</evidence>
<accession>A0A9D2ZRS9</accession>
<keyword evidence="2" id="KW-0812">Transmembrane</keyword>
<gene>
    <name evidence="3" type="ORF">H9907_08430</name>
</gene>
<evidence type="ECO:0000313" key="4">
    <source>
        <dbReference type="Proteomes" id="UP000823907"/>
    </source>
</evidence>
<feature type="coiled-coil region" evidence="1">
    <location>
        <begin position="221"/>
        <end position="248"/>
    </location>
</feature>
<proteinExistence type="predicted"/>
<name>A0A9D2ZRS9_9CORY</name>
<protein>
    <submittedName>
        <fullName evidence="3">Uncharacterized protein</fullName>
    </submittedName>
</protein>
<evidence type="ECO:0000256" key="1">
    <source>
        <dbReference type="SAM" id="Coils"/>
    </source>
</evidence>
<keyword evidence="2" id="KW-0472">Membrane</keyword>
<dbReference type="AlphaFoldDB" id="A0A9D2ZRS9"/>
<feature type="transmembrane region" description="Helical" evidence="2">
    <location>
        <begin position="120"/>
        <end position="139"/>
    </location>
</feature>